<proteinExistence type="predicted"/>
<dbReference type="InterPro" id="IPR006630">
    <property type="entry name" value="La_HTH"/>
</dbReference>
<dbReference type="Gene3D" id="3.30.70.330">
    <property type="match status" value="3"/>
</dbReference>
<feature type="compositionally biased region" description="Polar residues" evidence="7">
    <location>
        <begin position="608"/>
        <end position="620"/>
    </location>
</feature>
<comment type="subcellular location">
    <subcellularLocation>
        <location evidence="1">Nucleus</location>
    </subcellularLocation>
</comment>
<dbReference type="PANTHER" id="PTHR23003">
    <property type="entry name" value="RNA RECOGNITION MOTIF RRM DOMAIN CONTAINING PROTEIN"/>
    <property type="match status" value="1"/>
</dbReference>
<organism evidence="10 11">
    <name type="scientific">Sphagnum jensenii</name>
    <dbReference type="NCBI Taxonomy" id="128206"/>
    <lineage>
        <taxon>Eukaryota</taxon>
        <taxon>Viridiplantae</taxon>
        <taxon>Streptophyta</taxon>
        <taxon>Embryophyta</taxon>
        <taxon>Bryophyta</taxon>
        <taxon>Sphagnophytina</taxon>
        <taxon>Sphagnopsida</taxon>
        <taxon>Sphagnales</taxon>
        <taxon>Sphagnaceae</taxon>
        <taxon>Sphagnum</taxon>
    </lineage>
</organism>
<dbReference type="CDD" id="cd12602">
    <property type="entry name" value="RRM2_SF2_plant_like"/>
    <property type="match status" value="1"/>
</dbReference>
<dbReference type="SUPFAM" id="SSF54928">
    <property type="entry name" value="RNA-binding domain, RBD"/>
    <property type="match status" value="2"/>
</dbReference>
<keyword evidence="11" id="KW-1185">Reference proteome</keyword>
<dbReference type="InterPro" id="IPR002344">
    <property type="entry name" value="Lupus_La"/>
</dbReference>
<feature type="compositionally biased region" description="Basic residues" evidence="7">
    <location>
        <begin position="584"/>
        <end position="605"/>
    </location>
</feature>
<evidence type="ECO:0000256" key="2">
    <source>
        <dbReference type="ARBA" id="ARBA00022664"/>
    </source>
</evidence>
<dbReference type="CDD" id="cd08033">
    <property type="entry name" value="LARP_6"/>
    <property type="match status" value="1"/>
</dbReference>
<feature type="domain" description="RRM" evidence="8">
    <location>
        <begin position="125"/>
        <end position="203"/>
    </location>
</feature>
<sequence>MSSRASRTIYVGNLPGDVREREIEDLFYKYGRIVDIDLKLPPRPPGYCFIEFEDARDAEDAIRGRDGYNFDQNRLRVELAHGGRGPPSSVDRHSSYSYTSTGGGSRSSGVDSGGRAGGASRRSEYRVIVTGLPSSASWQDLKDHMRRAGDVCFAQVFRDGTGTMGIVDFTNYDDMKYAIRKLDDSEFRNPFSRSFIRVKEDKGYGSRKSASRSPSRSRSKSARSRSPSRSISPRSRSPPSRSRSRSIRSATSRALSGSTLNAEAPEFVPKSHDVSLPTLGLPAAVATSPVGGDLVSACHSGTIFLGKEQDQAPLHGATGVVAAAAAKQPVVVTEELKAKIVKQVEFYFSDTNLPTDHHLMKYVKKDPQGFVPIPVVASFKKIKNLVKNHGVVAAALRNSLQLVVSEDGKKVRRLHPLPEIDLEEVQARTVVAENLPIDYSVEKLEELFGKVGSVKMVRICHPEAPNGGNQTAVKLPKSDMVISNKLHALVEYETVDLAEKAVAELTDERNWRSGLRVRLLLRRTNKHGNQHVRWKGSGEGAEMGLGGEDDDKAQGKGGEDHGAQQVDQSDEGNECSNERDGGSKKGRGHGRGRGGRGRGQHHHQHSGTPPQSSFSLTSENLGRPPPGPRMPDGTRGFSFGRGRLLAVKTLA</sequence>
<dbReference type="SUPFAM" id="SSF46785">
    <property type="entry name" value="Winged helix' DNA-binding domain"/>
    <property type="match status" value="1"/>
</dbReference>
<evidence type="ECO:0000313" key="11">
    <source>
        <dbReference type="Proteomes" id="UP001497444"/>
    </source>
</evidence>
<dbReference type="InterPro" id="IPR036390">
    <property type="entry name" value="WH_DNA-bd_sf"/>
</dbReference>
<dbReference type="PROSITE" id="PS50102">
    <property type="entry name" value="RRM"/>
    <property type="match status" value="3"/>
</dbReference>
<dbReference type="InterPro" id="IPR035979">
    <property type="entry name" value="RBD_domain_sf"/>
</dbReference>
<evidence type="ECO:0000259" key="9">
    <source>
        <dbReference type="PROSITE" id="PS50961"/>
    </source>
</evidence>
<keyword evidence="4 6" id="KW-0694">RNA-binding</keyword>
<keyword evidence="2" id="KW-0507">mRNA processing</keyword>
<feature type="compositionally biased region" description="Gly residues" evidence="7">
    <location>
        <begin position="537"/>
        <end position="546"/>
    </location>
</feature>
<evidence type="ECO:0000256" key="7">
    <source>
        <dbReference type="SAM" id="MobiDB-lite"/>
    </source>
</evidence>
<feature type="domain" description="RRM" evidence="8">
    <location>
        <begin position="428"/>
        <end position="524"/>
    </location>
</feature>
<keyword evidence="5" id="KW-0539">Nucleus</keyword>
<evidence type="ECO:0000256" key="3">
    <source>
        <dbReference type="ARBA" id="ARBA00022737"/>
    </source>
</evidence>
<feature type="region of interest" description="Disordered" evidence="7">
    <location>
        <begin position="527"/>
        <end position="651"/>
    </location>
</feature>
<feature type="compositionally biased region" description="Gly residues" evidence="7">
    <location>
        <begin position="101"/>
        <end position="117"/>
    </location>
</feature>
<dbReference type="PROSITE" id="PS50961">
    <property type="entry name" value="HTH_LA"/>
    <property type="match status" value="1"/>
</dbReference>
<dbReference type="CDD" id="cd12599">
    <property type="entry name" value="RRM1_SF2_plant_like"/>
    <property type="match status" value="1"/>
</dbReference>
<accession>A0ABP0XCI4</accession>
<dbReference type="SMART" id="SM00360">
    <property type="entry name" value="RRM"/>
    <property type="match status" value="3"/>
</dbReference>
<dbReference type="Gene3D" id="1.10.10.10">
    <property type="entry name" value="Winged helix-like DNA-binding domain superfamily/Winged helix DNA-binding domain"/>
    <property type="match status" value="1"/>
</dbReference>
<gene>
    <name evidence="10" type="ORF">CSSPJE1EN1_LOCUS21840</name>
</gene>
<dbReference type="Pfam" id="PF05383">
    <property type="entry name" value="La"/>
    <property type="match status" value="1"/>
</dbReference>
<feature type="compositionally biased region" description="Basic and acidic residues" evidence="7">
    <location>
        <begin position="552"/>
        <end position="562"/>
    </location>
</feature>
<dbReference type="SMART" id="SM00715">
    <property type="entry name" value="LA"/>
    <property type="match status" value="1"/>
</dbReference>
<feature type="region of interest" description="Disordered" evidence="7">
    <location>
        <begin position="202"/>
        <end position="263"/>
    </location>
</feature>
<evidence type="ECO:0000259" key="8">
    <source>
        <dbReference type="PROSITE" id="PS50102"/>
    </source>
</evidence>
<dbReference type="Proteomes" id="UP001497444">
    <property type="component" value="Chromosome 7"/>
</dbReference>
<keyword evidence="3" id="KW-0677">Repeat</keyword>
<name>A0ABP0XCI4_9BRYO</name>
<dbReference type="PRINTS" id="PR00302">
    <property type="entry name" value="LUPUSLA"/>
</dbReference>
<feature type="compositionally biased region" description="Low complexity" evidence="7">
    <location>
        <begin position="224"/>
        <end position="254"/>
    </location>
</feature>
<feature type="domain" description="RRM" evidence="8">
    <location>
        <begin position="7"/>
        <end position="82"/>
    </location>
</feature>
<dbReference type="Pfam" id="PF00076">
    <property type="entry name" value="RRM_1"/>
    <property type="match status" value="2"/>
</dbReference>
<dbReference type="InterPro" id="IPR000504">
    <property type="entry name" value="RRM_dom"/>
</dbReference>
<dbReference type="InterPro" id="IPR012677">
    <property type="entry name" value="Nucleotide-bd_a/b_plait_sf"/>
</dbReference>
<evidence type="ECO:0000256" key="1">
    <source>
        <dbReference type="ARBA" id="ARBA00004123"/>
    </source>
</evidence>
<dbReference type="EMBL" id="OZ020102">
    <property type="protein sequence ID" value="CAK9276362.1"/>
    <property type="molecule type" value="Genomic_DNA"/>
</dbReference>
<feature type="region of interest" description="Disordered" evidence="7">
    <location>
        <begin position="79"/>
        <end position="118"/>
    </location>
</feature>
<evidence type="ECO:0000256" key="6">
    <source>
        <dbReference type="PROSITE-ProRule" id="PRU00332"/>
    </source>
</evidence>
<evidence type="ECO:0000256" key="4">
    <source>
        <dbReference type="ARBA" id="ARBA00022884"/>
    </source>
</evidence>
<dbReference type="PANTHER" id="PTHR23003:SF62">
    <property type="entry name" value="SERINE_ARGININE (SR)-TYPE SHUTTLING MRNA BINDING PROTEIN NPL3"/>
    <property type="match status" value="1"/>
</dbReference>
<dbReference type="InterPro" id="IPR036388">
    <property type="entry name" value="WH-like_DNA-bd_sf"/>
</dbReference>
<feature type="domain" description="HTH La-type RNA-binding" evidence="9">
    <location>
        <begin position="330"/>
        <end position="421"/>
    </location>
</feature>
<protein>
    <submittedName>
        <fullName evidence="10">Uncharacterized protein</fullName>
    </submittedName>
</protein>
<evidence type="ECO:0000256" key="5">
    <source>
        <dbReference type="ARBA" id="ARBA00023242"/>
    </source>
</evidence>
<evidence type="ECO:0000313" key="10">
    <source>
        <dbReference type="EMBL" id="CAK9276362.1"/>
    </source>
</evidence>
<dbReference type="CDD" id="cd12288">
    <property type="entry name" value="RRM_La_like_plant"/>
    <property type="match status" value="1"/>
</dbReference>
<reference evidence="10" key="1">
    <citation type="submission" date="2024-02" db="EMBL/GenBank/DDBJ databases">
        <authorList>
            <consortium name="ELIXIR-Norway"/>
            <consortium name="Elixir Norway"/>
        </authorList>
    </citation>
    <scope>NUCLEOTIDE SEQUENCE</scope>
</reference>
<dbReference type="InterPro" id="IPR034878">
    <property type="entry name" value="La-rel_plant_RRM"/>
</dbReference>
<dbReference type="InterPro" id="IPR050374">
    <property type="entry name" value="RRT5_SRSF_SR"/>
</dbReference>